<dbReference type="SUPFAM" id="SSF51735">
    <property type="entry name" value="NAD(P)-binding Rossmann-fold domains"/>
    <property type="match status" value="1"/>
</dbReference>
<dbReference type="EMBL" id="VEPZ02000032">
    <property type="protein sequence ID" value="KAE8735638.1"/>
    <property type="molecule type" value="Genomic_DNA"/>
</dbReference>
<evidence type="ECO:0000256" key="7">
    <source>
        <dbReference type="SAM" id="MobiDB-lite"/>
    </source>
</evidence>
<dbReference type="Proteomes" id="UP000436088">
    <property type="component" value="Unassembled WGS sequence"/>
</dbReference>
<accession>A0A6A3D6S0</accession>
<comment type="similarity">
    <text evidence="6">Belongs to the Glu/Leu/Phe/Val dehydrogenases family.</text>
</comment>
<dbReference type="InterPro" id="IPR006095">
    <property type="entry name" value="Glu/Leu/Phe/Val/Trp_DH"/>
</dbReference>
<dbReference type="Pfam" id="PF00208">
    <property type="entry name" value="ELFV_dehydrog"/>
    <property type="match status" value="1"/>
</dbReference>
<dbReference type="AlphaFoldDB" id="A0A6A3D6S0"/>
<evidence type="ECO:0000259" key="8">
    <source>
        <dbReference type="SMART" id="SM00839"/>
    </source>
</evidence>
<dbReference type="PANTHER" id="PTHR11606:SF24">
    <property type="entry name" value="NAD-SPECIFIC GLUTAMATE DEHYDROGENASE"/>
    <property type="match status" value="1"/>
</dbReference>
<dbReference type="GO" id="GO:0006538">
    <property type="term" value="P:L-glutamate catabolic process"/>
    <property type="evidence" value="ECO:0007669"/>
    <property type="project" value="TreeGrafter"/>
</dbReference>
<proteinExistence type="inferred from homology"/>
<evidence type="ECO:0000313" key="10">
    <source>
        <dbReference type="Proteomes" id="UP000436088"/>
    </source>
</evidence>
<keyword evidence="10" id="KW-1185">Reference proteome</keyword>
<comment type="catalytic activity">
    <reaction evidence="4">
        <text>L-glutamate + NAD(+) + H2O = 2-oxoglutarate + NH4(+) + NADH + H(+)</text>
        <dbReference type="Rhea" id="RHEA:15133"/>
        <dbReference type="ChEBI" id="CHEBI:15377"/>
        <dbReference type="ChEBI" id="CHEBI:15378"/>
        <dbReference type="ChEBI" id="CHEBI:16810"/>
        <dbReference type="ChEBI" id="CHEBI:28938"/>
        <dbReference type="ChEBI" id="CHEBI:29985"/>
        <dbReference type="ChEBI" id="CHEBI:57540"/>
        <dbReference type="ChEBI" id="CHEBI:57945"/>
        <dbReference type="EC" id="1.4.1.3"/>
    </reaction>
</comment>
<dbReference type="InterPro" id="IPR006096">
    <property type="entry name" value="Glu/Leu/Phe/Val/Trp_DH_C"/>
</dbReference>
<keyword evidence="3" id="KW-0520">NAD</keyword>
<dbReference type="GO" id="GO:0004352">
    <property type="term" value="F:glutamate dehydrogenase (NAD+) activity"/>
    <property type="evidence" value="ECO:0007669"/>
    <property type="project" value="TreeGrafter"/>
</dbReference>
<evidence type="ECO:0000256" key="4">
    <source>
        <dbReference type="ARBA" id="ARBA00047867"/>
    </source>
</evidence>
<comment type="caution">
    <text evidence="9">The sequence shown here is derived from an EMBL/GenBank/DDBJ whole genome shotgun (WGS) entry which is preliminary data.</text>
</comment>
<feature type="domain" description="Glutamate/phenylalanine/leucine/valine/L-tryptophan dehydrogenase C-terminal" evidence="8">
    <location>
        <begin position="62"/>
        <end position="225"/>
    </location>
</feature>
<feature type="compositionally biased region" description="Basic and acidic residues" evidence="7">
    <location>
        <begin position="215"/>
        <end position="225"/>
    </location>
</feature>
<name>A0A6A3D6S0_HIBSY</name>
<dbReference type="SMART" id="SM00839">
    <property type="entry name" value="ELFV_dehydrog"/>
    <property type="match status" value="1"/>
</dbReference>
<dbReference type="GO" id="GO:0005739">
    <property type="term" value="C:mitochondrion"/>
    <property type="evidence" value="ECO:0007669"/>
    <property type="project" value="TreeGrafter"/>
</dbReference>
<sequence>MGHSSDPNVTPQIRSDHPYRSEGVIVGGNSIKTIAWILDEYSKFHGHSLVVVTGKPIDLGGSLGREAATGRGVVYATEALLAEYGKSIKGMSFVIQGFGNVGSWASRLIHEKGGKIVAVSDVTGAIKNPKGIDIPELVKHREATGSMKSFGGGDSMDPNELLVHECDVLIPCALGGVLNRENAVDVKAKFIIEAANHPTDPEADELNFSPTRVRTSKDSCGTRRK</sequence>
<reference evidence="9" key="1">
    <citation type="submission" date="2019-09" db="EMBL/GenBank/DDBJ databases">
        <title>Draft genome information of white flower Hibiscus syriacus.</title>
        <authorList>
            <person name="Kim Y.-M."/>
        </authorList>
    </citation>
    <scope>NUCLEOTIDE SEQUENCE [LARGE SCALE GENOMIC DNA]</scope>
    <source>
        <strain evidence="9">YM2019G1</strain>
    </source>
</reference>
<dbReference type="PRINTS" id="PR00082">
    <property type="entry name" value="GLFDHDRGNASE"/>
</dbReference>
<evidence type="ECO:0000313" key="9">
    <source>
        <dbReference type="EMBL" id="KAE8735638.1"/>
    </source>
</evidence>
<dbReference type="Gene3D" id="3.40.50.720">
    <property type="entry name" value="NAD(P)-binding Rossmann-like Domain"/>
    <property type="match status" value="1"/>
</dbReference>
<feature type="region of interest" description="Disordered" evidence="7">
    <location>
        <begin position="200"/>
        <end position="225"/>
    </location>
</feature>
<organism evidence="9 10">
    <name type="scientific">Hibiscus syriacus</name>
    <name type="common">Rose of Sharon</name>
    <dbReference type="NCBI Taxonomy" id="106335"/>
    <lineage>
        <taxon>Eukaryota</taxon>
        <taxon>Viridiplantae</taxon>
        <taxon>Streptophyta</taxon>
        <taxon>Embryophyta</taxon>
        <taxon>Tracheophyta</taxon>
        <taxon>Spermatophyta</taxon>
        <taxon>Magnoliopsida</taxon>
        <taxon>eudicotyledons</taxon>
        <taxon>Gunneridae</taxon>
        <taxon>Pentapetalae</taxon>
        <taxon>rosids</taxon>
        <taxon>malvids</taxon>
        <taxon>Malvales</taxon>
        <taxon>Malvaceae</taxon>
        <taxon>Malvoideae</taxon>
        <taxon>Hibiscus</taxon>
    </lineage>
</organism>
<protein>
    <recommendedName>
        <fullName evidence="1">glutamate dehydrogenase [NAD(P)(+)]</fullName>
        <ecNumber evidence="1">1.4.1.3</ecNumber>
    </recommendedName>
</protein>
<dbReference type="EC" id="1.4.1.3" evidence="1"/>
<comment type="catalytic activity">
    <reaction evidence="5">
        <text>L-glutamate + NADP(+) + H2O = 2-oxoglutarate + NH4(+) + NADPH + H(+)</text>
        <dbReference type="Rhea" id="RHEA:11612"/>
        <dbReference type="ChEBI" id="CHEBI:15377"/>
        <dbReference type="ChEBI" id="CHEBI:15378"/>
        <dbReference type="ChEBI" id="CHEBI:16810"/>
        <dbReference type="ChEBI" id="CHEBI:28938"/>
        <dbReference type="ChEBI" id="CHEBI:29985"/>
        <dbReference type="ChEBI" id="CHEBI:57783"/>
        <dbReference type="ChEBI" id="CHEBI:58349"/>
        <dbReference type="EC" id="1.4.1.3"/>
    </reaction>
</comment>
<evidence type="ECO:0000256" key="5">
    <source>
        <dbReference type="ARBA" id="ARBA00048577"/>
    </source>
</evidence>
<dbReference type="InterPro" id="IPR036291">
    <property type="entry name" value="NAD(P)-bd_dom_sf"/>
</dbReference>
<evidence type="ECO:0000256" key="1">
    <source>
        <dbReference type="ARBA" id="ARBA00012889"/>
    </source>
</evidence>
<evidence type="ECO:0000256" key="3">
    <source>
        <dbReference type="ARBA" id="ARBA00023027"/>
    </source>
</evidence>
<evidence type="ECO:0000256" key="6">
    <source>
        <dbReference type="RuleBase" id="RU004417"/>
    </source>
</evidence>
<gene>
    <name evidence="9" type="ORF">F3Y22_tig00000340pilonHSYRG00959</name>
</gene>
<keyword evidence="2 6" id="KW-0560">Oxidoreductase</keyword>
<dbReference type="PANTHER" id="PTHR11606">
    <property type="entry name" value="GLUTAMATE DEHYDROGENASE"/>
    <property type="match status" value="1"/>
</dbReference>
<evidence type="ECO:0000256" key="2">
    <source>
        <dbReference type="ARBA" id="ARBA00023002"/>
    </source>
</evidence>